<gene>
    <name evidence="3" type="ORF">SAMN05421847_1357</name>
</gene>
<evidence type="ECO:0000313" key="4">
    <source>
        <dbReference type="Proteomes" id="UP000236738"/>
    </source>
</evidence>
<dbReference type="AlphaFoldDB" id="A0A1H5WXE6"/>
<evidence type="ECO:0000313" key="3">
    <source>
        <dbReference type="EMBL" id="SEG03677.1"/>
    </source>
</evidence>
<evidence type="ECO:0000256" key="2">
    <source>
        <dbReference type="SAM" id="SignalP"/>
    </source>
</evidence>
<sequence>MKKYLLSVSAVLFGISICAQVPLTYVGNSALVTVQSNALVYNGGGFQTVGSGEVDNYGNIMIVGSSADKFQTAAATNFVLKYTDAANYGQLYISGITQTNLSGNLTKEYRGEDGGSYQQSGMPFYQKTLYSLGSELGKSFSNIRYSQNEILKYDAPNVVAANTDVYTAMTEPAAYYMLGTKGINFSTPFSSPTGVFKLVGRPVAEGVSVTLTGANSNVPSFGTNGFGKNIYNEYFNSYLQDPFVATAWTGDYGKNIYQYSNPYLTNIDLSGIYKVETGGDLTNDGNYISNIQGIRFSPGKYIRSNTTGTFSTTGQYLTFSTGNPRVAVGDYDNLIIRPLQTFVIKLADGNAAVAPATLNLNFDKLRRFKDTARNPATAYSVTAARNANANTSTVKQLGVIALDADGNEMGRTYFVVYNNGVSGYNPALNTQVVNNSDNVIGTFEENATDGGIDPNYENKYWLYINEVNEQNFKGKAVPMMLYNTGIKTLKFQIRENEALLPDGNSDLSTGVGFYYRAANGSVAEISQGESIPVTADNYSLYYGKPDGVLGTDGATIKANRTQITYNPAIDNYIVRFDPNWNKAQIQVYDASGKLVLSKKNVSTAQDFVIQLNKDNRAYVVTATSEKGEIAVAKIIR</sequence>
<keyword evidence="1 2" id="KW-0732">Signal</keyword>
<dbReference type="RefSeq" id="WP_103913332.1">
    <property type="nucleotide sequence ID" value="NZ_FNUS01000002.1"/>
</dbReference>
<feature type="chain" id="PRO_5009288819" evidence="2">
    <location>
        <begin position="20"/>
        <end position="636"/>
    </location>
</feature>
<dbReference type="NCBIfam" id="TIGR04183">
    <property type="entry name" value="Por_Secre_tail"/>
    <property type="match status" value="1"/>
</dbReference>
<dbReference type="Proteomes" id="UP000236738">
    <property type="component" value="Unassembled WGS sequence"/>
</dbReference>
<dbReference type="OrthoDB" id="1272926at2"/>
<proteinExistence type="predicted"/>
<accession>A0A1H5WXE6</accession>
<keyword evidence="4" id="KW-1185">Reference proteome</keyword>
<dbReference type="EMBL" id="FNUS01000002">
    <property type="protein sequence ID" value="SEG03677.1"/>
    <property type="molecule type" value="Genomic_DNA"/>
</dbReference>
<feature type="signal peptide" evidence="2">
    <location>
        <begin position="1"/>
        <end position="19"/>
    </location>
</feature>
<evidence type="ECO:0000256" key="1">
    <source>
        <dbReference type="ARBA" id="ARBA00022729"/>
    </source>
</evidence>
<protein>
    <submittedName>
        <fullName evidence="3">Por secretion system C-terminal sorting domain-containing protein</fullName>
    </submittedName>
</protein>
<name>A0A1H5WXE6_9FLAO</name>
<organism evidence="3 4">
    <name type="scientific">Halpernia humi</name>
    <dbReference type="NCBI Taxonomy" id="493375"/>
    <lineage>
        <taxon>Bacteria</taxon>
        <taxon>Pseudomonadati</taxon>
        <taxon>Bacteroidota</taxon>
        <taxon>Flavobacteriia</taxon>
        <taxon>Flavobacteriales</taxon>
        <taxon>Weeksellaceae</taxon>
        <taxon>Chryseobacterium group</taxon>
        <taxon>Halpernia</taxon>
    </lineage>
</organism>
<reference evidence="4" key="1">
    <citation type="submission" date="2016-10" db="EMBL/GenBank/DDBJ databases">
        <authorList>
            <person name="Varghese N."/>
            <person name="Submissions S."/>
        </authorList>
    </citation>
    <scope>NUCLEOTIDE SEQUENCE [LARGE SCALE GENOMIC DNA]</scope>
    <source>
        <strain evidence="4">DSM 21580</strain>
    </source>
</reference>
<dbReference type="InterPro" id="IPR026444">
    <property type="entry name" value="Secre_tail"/>
</dbReference>